<evidence type="ECO:0000313" key="1">
    <source>
        <dbReference type="EMBL" id="KFD48503.1"/>
    </source>
</evidence>
<sequence length="582" mass="66599">MQTSLKTADIQTKKAMTSAGMNFPASRKRASPNMFSRNYILTLWYYYCFCIHCLHSLKIELVYTPGFKSEMANDLQDAQAIINNTTKFLSRITSATHSLHFKFRDECRLKEHIMNDSFTPRQDTELLVVLTKPEEQHRLIIGADVCQTVSGRPVVIRMEVARSFRFKATSKVESMNWILHAYLHGLAFNHKLMSKLIETGEHYKYFSDANIKRIVQEHSNCPMLEGARIQQKNPPRPSGERVDCLSSAVHWEKLAHWDDIMSYPPGPALTILTTEAVNSLGHFRMKSGPPMRWGENAPCSFLQAGCQATVLTAAKKQRESYPLYNWNDYLAKGNRKYICDEWNTRLMTLDWKNWPQGMNIPLLFRGRKEKMGGKTVSGETLAGTEELFKFCPLWKDVYNGKAGSFHYCANPELQPKDNKFLEVYGLNSICMEQETAELIKCEDESHIAKRDNIADMGAGCYEHVCEDGRLKVRAYSPSTVDASSKFMQQWKVCWAKGSKVTFERATNPGKPEFHRITLICPSCKSICESSPLYKNFTCLKDVRFVQSRDKTGGPCSGCSRGRFLSDLLFLHVFYSIFCFTFH</sequence>
<protein>
    <recommendedName>
        <fullName evidence="3">Leishmanolysin-like peptidase</fullName>
    </recommendedName>
</protein>
<reference evidence="1 2" key="1">
    <citation type="journal article" date="2014" name="Nat. Genet.">
        <title>Genome and transcriptome of the porcine whipworm Trichuris suis.</title>
        <authorList>
            <person name="Jex A.R."/>
            <person name="Nejsum P."/>
            <person name="Schwarz E.M."/>
            <person name="Hu L."/>
            <person name="Young N.D."/>
            <person name="Hall R.S."/>
            <person name="Korhonen P.K."/>
            <person name="Liao S."/>
            <person name="Thamsborg S."/>
            <person name="Xia J."/>
            <person name="Xu P."/>
            <person name="Wang S."/>
            <person name="Scheerlinck J.P."/>
            <person name="Hofmann A."/>
            <person name="Sternberg P.W."/>
            <person name="Wang J."/>
            <person name="Gasser R.B."/>
        </authorList>
    </citation>
    <scope>NUCLEOTIDE SEQUENCE [LARGE SCALE GENOMIC DNA]</scope>
    <source>
        <strain evidence="1">DCEP-RM93M</strain>
    </source>
</reference>
<proteinExistence type="predicted"/>
<name>A0A085LU57_9BILA</name>
<gene>
    <name evidence="1" type="ORF">M513_10637</name>
</gene>
<dbReference type="Proteomes" id="UP000030764">
    <property type="component" value="Unassembled WGS sequence"/>
</dbReference>
<dbReference type="Gene3D" id="3.90.132.10">
    <property type="entry name" value="Leishmanolysin , domain 2"/>
    <property type="match status" value="1"/>
</dbReference>
<dbReference type="AlphaFoldDB" id="A0A085LU57"/>
<dbReference type="EMBL" id="KL363292">
    <property type="protein sequence ID" value="KFD48503.1"/>
    <property type="molecule type" value="Genomic_DNA"/>
</dbReference>
<organism evidence="1 2">
    <name type="scientific">Trichuris suis</name>
    <name type="common">pig whipworm</name>
    <dbReference type="NCBI Taxonomy" id="68888"/>
    <lineage>
        <taxon>Eukaryota</taxon>
        <taxon>Metazoa</taxon>
        <taxon>Ecdysozoa</taxon>
        <taxon>Nematoda</taxon>
        <taxon>Enoplea</taxon>
        <taxon>Dorylaimia</taxon>
        <taxon>Trichinellida</taxon>
        <taxon>Trichuridae</taxon>
        <taxon>Trichuris</taxon>
    </lineage>
</organism>
<dbReference type="SUPFAM" id="SSF55486">
    <property type="entry name" value="Metalloproteases ('zincins'), catalytic domain"/>
    <property type="match status" value="1"/>
</dbReference>
<evidence type="ECO:0008006" key="3">
    <source>
        <dbReference type="Google" id="ProtNLM"/>
    </source>
</evidence>
<keyword evidence="2" id="KW-1185">Reference proteome</keyword>
<evidence type="ECO:0000313" key="2">
    <source>
        <dbReference type="Proteomes" id="UP000030764"/>
    </source>
</evidence>
<accession>A0A085LU57</accession>